<feature type="compositionally biased region" description="Basic residues" evidence="1">
    <location>
        <begin position="9"/>
        <end position="18"/>
    </location>
</feature>
<dbReference type="EMBL" id="BGZK01000788">
    <property type="protein sequence ID" value="GBP60455.1"/>
    <property type="molecule type" value="Genomic_DNA"/>
</dbReference>
<name>A0A4C1XE38_EUMVA</name>
<proteinExistence type="predicted"/>
<dbReference type="AlphaFoldDB" id="A0A4C1XE38"/>
<protein>
    <submittedName>
        <fullName evidence="2">Uncharacterized protein</fullName>
    </submittedName>
</protein>
<dbReference type="Proteomes" id="UP000299102">
    <property type="component" value="Unassembled WGS sequence"/>
</dbReference>
<evidence type="ECO:0000256" key="1">
    <source>
        <dbReference type="SAM" id="MobiDB-lite"/>
    </source>
</evidence>
<reference evidence="2 3" key="1">
    <citation type="journal article" date="2019" name="Commun. Biol.">
        <title>The bagworm genome reveals a unique fibroin gene that provides high tensile strength.</title>
        <authorList>
            <person name="Kono N."/>
            <person name="Nakamura H."/>
            <person name="Ohtoshi R."/>
            <person name="Tomita M."/>
            <person name="Numata K."/>
            <person name="Arakawa K."/>
        </authorList>
    </citation>
    <scope>NUCLEOTIDE SEQUENCE [LARGE SCALE GENOMIC DNA]</scope>
</reference>
<organism evidence="2 3">
    <name type="scientific">Eumeta variegata</name>
    <name type="common">Bagworm moth</name>
    <name type="synonym">Eumeta japonica</name>
    <dbReference type="NCBI Taxonomy" id="151549"/>
    <lineage>
        <taxon>Eukaryota</taxon>
        <taxon>Metazoa</taxon>
        <taxon>Ecdysozoa</taxon>
        <taxon>Arthropoda</taxon>
        <taxon>Hexapoda</taxon>
        <taxon>Insecta</taxon>
        <taxon>Pterygota</taxon>
        <taxon>Neoptera</taxon>
        <taxon>Endopterygota</taxon>
        <taxon>Lepidoptera</taxon>
        <taxon>Glossata</taxon>
        <taxon>Ditrysia</taxon>
        <taxon>Tineoidea</taxon>
        <taxon>Psychidae</taxon>
        <taxon>Oiketicinae</taxon>
        <taxon>Eumeta</taxon>
    </lineage>
</organism>
<feature type="compositionally biased region" description="Basic and acidic residues" evidence="1">
    <location>
        <begin position="37"/>
        <end position="50"/>
    </location>
</feature>
<comment type="caution">
    <text evidence="2">The sequence shown here is derived from an EMBL/GenBank/DDBJ whole genome shotgun (WGS) entry which is preliminary data.</text>
</comment>
<evidence type="ECO:0000313" key="2">
    <source>
        <dbReference type="EMBL" id="GBP60455.1"/>
    </source>
</evidence>
<keyword evidence="3" id="KW-1185">Reference proteome</keyword>
<evidence type="ECO:0000313" key="3">
    <source>
        <dbReference type="Proteomes" id="UP000299102"/>
    </source>
</evidence>
<feature type="region of interest" description="Disordered" evidence="1">
    <location>
        <begin position="9"/>
        <end position="50"/>
    </location>
</feature>
<accession>A0A4C1XE38</accession>
<sequence length="132" mass="14813">MLSLCRRRVNNRRARGRTGARTLRTEGRGRVLTAGGDARRSSARSPERDWRAKRNSLSCVPNSWRHRLLSLLSDSFMSNTNINSDDISQARRRVIAAAAPPARPRARTERAHAPHDGFVRCDRTGIGSLKLI</sequence>
<gene>
    <name evidence="2" type="ORF">EVAR_37491_1</name>
</gene>